<dbReference type="PIRSF" id="PIRSF000808">
    <property type="entry name" value="GalT"/>
    <property type="match status" value="1"/>
</dbReference>
<evidence type="ECO:0000256" key="2">
    <source>
        <dbReference type="ARBA" id="ARBA00022679"/>
    </source>
</evidence>
<evidence type="ECO:0000256" key="4">
    <source>
        <dbReference type="ARBA" id="ARBA00022723"/>
    </source>
</evidence>
<reference evidence="12 13" key="1">
    <citation type="journal article" date="2016" name="Nat. Commun.">
        <title>Thousands of microbial genomes shed light on interconnected biogeochemical processes in an aquifer system.</title>
        <authorList>
            <person name="Anantharaman K."/>
            <person name="Brown C.T."/>
            <person name="Hug L.A."/>
            <person name="Sharon I."/>
            <person name="Castelle C.J."/>
            <person name="Probst A.J."/>
            <person name="Thomas B.C."/>
            <person name="Singh A."/>
            <person name="Wilkins M.J."/>
            <person name="Karaoz U."/>
            <person name="Brodie E.L."/>
            <person name="Williams K.H."/>
            <person name="Hubbard S.S."/>
            <person name="Banfield J.F."/>
        </authorList>
    </citation>
    <scope>NUCLEOTIDE SEQUENCE [LARGE SCALE GENOMIC DNA]</scope>
</reference>
<dbReference type="AlphaFoldDB" id="A0A1F5YGN2"/>
<proteinExistence type="inferred from homology"/>
<comment type="similarity">
    <text evidence="1">Belongs to the galactose-1-phosphate uridylyltransferase type 1 family.</text>
</comment>
<feature type="active site" description="Tele-UMP-histidine intermediate" evidence="8">
    <location>
        <position position="165"/>
    </location>
</feature>
<keyword evidence="5 9" id="KW-0862">Zinc</keyword>
<dbReference type="NCBIfam" id="TIGR00209">
    <property type="entry name" value="galT_1"/>
    <property type="match status" value="1"/>
</dbReference>
<name>A0A1F5YGN2_9BACT</name>
<keyword evidence="2 12" id="KW-0808">Transferase</keyword>
<dbReference type="InterPro" id="IPR005850">
    <property type="entry name" value="GalP_Utransf_C"/>
</dbReference>
<dbReference type="PANTHER" id="PTHR42763:SF1">
    <property type="entry name" value="UDP-GLUCOSE--HEXOSE-1-PHOSPHATE URIDYLYLTRANSFERASE"/>
    <property type="match status" value="1"/>
</dbReference>
<dbReference type="Pfam" id="PF02744">
    <property type="entry name" value="GalP_UDP_tr_C"/>
    <property type="match status" value="1"/>
</dbReference>
<feature type="binding site" evidence="9">
    <location>
        <position position="163"/>
    </location>
    <ligand>
        <name>Zn(2+)</name>
        <dbReference type="ChEBI" id="CHEBI:29105"/>
    </ligand>
</feature>
<dbReference type="PANTHER" id="PTHR42763">
    <property type="entry name" value="ADP-GLUCOSE PHOSPHORYLASE"/>
    <property type="match status" value="1"/>
</dbReference>
<evidence type="ECO:0000256" key="5">
    <source>
        <dbReference type="ARBA" id="ARBA00022833"/>
    </source>
</evidence>
<dbReference type="InterPro" id="IPR053177">
    <property type="entry name" value="ADP-glucose_phosphorylase"/>
</dbReference>
<keyword evidence="4 9" id="KW-0479">Metal-binding</keyword>
<comment type="caution">
    <text evidence="12">The sequence shown here is derived from an EMBL/GenBank/DDBJ whole genome shotgun (WGS) entry which is preliminary data.</text>
</comment>
<sequence>MAEFRHDPVHRRWVIVTVDRTRGPEDFQVPERVPDEGFCPFCEGQESKTPPEIYAVRDGSNPDRPGWKVRVFPNKYPALSDTHEKIQRGAHGLYDWINGVGCHEIIVEHPHHHVLFHQLKPDHLELLVQTYRARLAALMEDARFRYIMLFKNHGPTSGASVNHQHTQILAMPVIPRIAAMALATAREHFHQKERCLFCDLLDQELADGRRVVTENEHFACLVPYASRFPFEMAILPKQHNHDFSGLEDNLIRPAAEIIYQAIGRLAKLFGDLPFNLTLHTAPSTGQSAKRAGYWGTLKHDWHWHIGIIPRLGTTHGFEWGTGLFINPTPPENAAGFLREVQL</sequence>
<evidence type="ECO:0000313" key="12">
    <source>
        <dbReference type="EMBL" id="OGF99293.1"/>
    </source>
</evidence>
<dbReference type="UniPathway" id="UPA00214"/>
<organism evidence="12 13">
    <name type="scientific">Candidatus Glassbacteria bacterium GWA2_58_10</name>
    <dbReference type="NCBI Taxonomy" id="1817865"/>
    <lineage>
        <taxon>Bacteria</taxon>
        <taxon>Candidatus Glassiibacteriota</taxon>
    </lineage>
</organism>
<gene>
    <name evidence="12" type="ORF">A2Z86_07515</name>
</gene>
<evidence type="ECO:0000256" key="9">
    <source>
        <dbReference type="PIRSR" id="PIRSR000808-3"/>
    </source>
</evidence>
<evidence type="ECO:0000256" key="7">
    <source>
        <dbReference type="NCBIfam" id="TIGR00209"/>
    </source>
</evidence>
<feature type="binding site" evidence="9">
    <location>
        <position position="42"/>
    </location>
    <ligand>
        <name>Zn(2+)</name>
        <dbReference type="ChEBI" id="CHEBI:29105"/>
    </ligand>
</feature>
<keyword evidence="3 12" id="KW-0548">Nucleotidyltransferase</keyword>
<dbReference type="GO" id="GO:0008270">
    <property type="term" value="F:zinc ion binding"/>
    <property type="evidence" value="ECO:0007669"/>
    <property type="project" value="InterPro"/>
</dbReference>
<keyword evidence="6" id="KW-0119">Carbohydrate metabolism</keyword>
<dbReference type="InterPro" id="IPR005849">
    <property type="entry name" value="GalP_Utransf_N"/>
</dbReference>
<dbReference type="InterPro" id="IPR036265">
    <property type="entry name" value="HIT-like_sf"/>
</dbReference>
<feature type="domain" description="Galactose-1-phosphate uridyl transferase C-terminal" evidence="11">
    <location>
        <begin position="186"/>
        <end position="298"/>
    </location>
</feature>
<evidence type="ECO:0000256" key="8">
    <source>
        <dbReference type="PIRSR" id="PIRSR000808-1"/>
    </source>
</evidence>
<evidence type="ECO:0000313" key="13">
    <source>
        <dbReference type="Proteomes" id="UP000176992"/>
    </source>
</evidence>
<protein>
    <recommendedName>
        <fullName evidence="7">Galactose-1-phosphate uridylyltransferase</fullName>
        <ecNumber evidence="7">2.7.7.12</ecNumber>
    </recommendedName>
</protein>
<dbReference type="EC" id="2.7.7.12" evidence="7"/>
<accession>A0A1F5YGN2</accession>
<dbReference type="Proteomes" id="UP000176992">
    <property type="component" value="Unassembled WGS sequence"/>
</dbReference>
<dbReference type="GO" id="GO:0006012">
    <property type="term" value="P:galactose metabolic process"/>
    <property type="evidence" value="ECO:0007669"/>
    <property type="project" value="UniProtKB-UniRule"/>
</dbReference>
<evidence type="ECO:0000256" key="6">
    <source>
        <dbReference type="ARBA" id="ARBA00023277"/>
    </source>
</evidence>
<evidence type="ECO:0000256" key="1">
    <source>
        <dbReference type="ARBA" id="ARBA00010951"/>
    </source>
</evidence>
<evidence type="ECO:0000259" key="11">
    <source>
        <dbReference type="Pfam" id="PF02744"/>
    </source>
</evidence>
<evidence type="ECO:0000256" key="3">
    <source>
        <dbReference type="ARBA" id="ARBA00022695"/>
    </source>
</evidence>
<dbReference type="Pfam" id="PF01087">
    <property type="entry name" value="GalP_UDP_transf"/>
    <property type="match status" value="1"/>
</dbReference>
<feature type="binding site" evidence="9">
    <location>
        <position position="112"/>
    </location>
    <ligand>
        <name>Zn(2+)</name>
        <dbReference type="ChEBI" id="CHEBI:29105"/>
    </ligand>
</feature>
<comment type="cofactor">
    <cofactor evidence="9">
        <name>Zn(2+)</name>
        <dbReference type="ChEBI" id="CHEBI:29105"/>
    </cofactor>
    <text evidence="9">Binds 1 zinc ion per subunit.</text>
</comment>
<dbReference type="SUPFAM" id="SSF54197">
    <property type="entry name" value="HIT-like"/>
    <property type="match status" value="2"/>
</dbReference>
<dbReference type="Gene3D" id="3.30.428.10">
    <property type="entry name" value="HIT-like"/>
    <property type="match status" value="2"/>
</dbReference>
<feature type="binding site" evidence="9">
    <location>
        <position position="39"/>
    </location>
    <ligand>
        <name>Zn(2+)</name>
        <dbReference type="ChEBI" id="CHEBI:29105"/>
    </ligand>
</feature>
<dbReference type="InterPro" id="IPR001937">
    <property type="entry name" value="GalP_UDPtransf1"/>
</dbReference>
<evidence type="ECO:0000259" key="10">
    <source>
        <dbReference type="Pfam" id="PF01087"/>
    </source>
</evidence>
<feature type="domain" description="Galactose-1-phosphate uridyl transferase N-terminal" evidence="10">
    <location>
        <begin position="5"/>
        <end position="175"/>
    </location>
</feature>
<dbReference type="EMBL" id="MFIV01000030">
    <property type="protein sequence ID" value="OGF99293.1"/>
    <property type="molecule type" value="Genomic_DNA"/>
</dbReference>
<dbReference type="GO" id="GO:0008108">
    <property type="term" value="F:UDP-glucose:hexose-1-phosphate uridylyltransferase activity"/>
    <property type="evidence" value="ECO:0007669"/>
    <property type="project" value="UniProtKB-UniRule"/>
</dbReference>